<dbReference type="EC" id="5.4.99.23" evidence="4"/>
<dbReference type="PANTHER" id="PTHR21600:SF44">
    <property type="entry name" value="RIBOSOMAL LARGE SUBUNIT PSEUDOURIDINE SYNTHASE D"/>
    <property type="match status" value="1"/>
</dbReference>
<evidence type="ECO:0000256" key="2">
    <source>
        <dbReference type="ARBA" id="ARBA00023235"/>
    </source>
</evidence>
<dbReference type="GO" id="GO:0000455">
    <property type="term" value="P:enzyme-directed rRNA pseudouridine synthesis"/>
    <property type="evidence" value="ECO:0007669"/>
    <property type="project" value="TreeGrafter"/>
</dbReference>
<evidence type="ECO:0000256" key="1">
    <source>
        <dbReference type="ARBA" id="ARBA00010876"/>
    </source>
</evidence>
<organism evidence="4">
    <name type="scientific">hydrothermal vent metagenome</name>
    <dbReference type="NCBI Taxonomy" id="652676"/>
    <lineage>
        <taxon>unclassified sequences</taxon>
        <taxon>metagenomes</taxon>
        <taxon>ecological metagenomes</taxon>
    </lineage>
</organism>
<proteinExistence type="inferred from homology"/>
<dbReference type="Gene3D" id="3.10.290.10">
    <property type="entry name" value="RNA-binding S4 domain"/>
    <property type="match status" value="1"/>
</dbReference>
<dbReference type="Gene3D" id="3.30.2350.10">
    <property type="entry name" value="Pseudouridine synthase"/>
    <property type="match status" value="1"/>
</dbReference>
<dbReference type="InterPro" id="IPR036986">
    <property type="entry name" value="S4_RNA-bd_sf"/>
</dbReference>
<evidence type="ECO:0000313" key="4">
    <source>
        <dbReference type="EMBL" id="VAX39272.1"/>
    </source>
</evidence>
<dbReference type="SUPFAM" id="SSF55120">
    <property type="entry name" value="Pseudouridine synthase"/>
    <property type="match status" value="1"/>
</dbReference>
<dbReference type="InterPro" id="IPR020103">
    <property type="entry name" value="PsdUridine_synth_cat_dom_sf"/>
</dbReference>
<dbReference type="InterPro" id="IPR050188">
    <property type="entry name" value="RluA_PseudoU_synthase"/>
</dbReference>
<dbReference type="InterPro" id="IPR006224">
    <property type="entry name" value="PsdUridine_synth_RluA-like_CS"/>
</dbReference>
<dbReference type="GO" id="GO:0160140">
    <property type="term" value="F:23S rRNA pseudouridine(1911/1915/1917) synthase activity"/>
    <property type="evidence" value="ECO:0007669"/>
    <property type="project" value="UniProtKB-EC"/>
</dbReference>
<dbReference type="CDD" id="cd02869">
    <property type="entry name" value="PseudoU_synth_RluA_like"/>
    <property type="match status" value="1"/>
</dbReference>
<gene>
    <name evidence="4" type="ORF">MNBD_PLANCTO02-2315</name>
</gene>
<keyword evidence="2 4" id="KW-0413">Isomerase</keyword>
<dbReference type="Pfam" id="PF00849">
    <property type="entry name" value="PseudoU_synth_2"/>
    <property type="match status" value="1"/>
</dbReference>
<dbReference type="PROSITE" id="PS01129">
    <property type="entry name" value="PSI_RLU"/>
    <property type="match status" value="1"/>
</dbReference>
<dbReference type="AlphaFoldDB" id="A0A3B1DEP3"/>
<dbReference type="PROSITE" id="PS50889">
    <property type="entry name" value="S4"/>
    <property type="match status" value="1"/>
</dbReference>
<accession>A0A3B1DEP3</accession>
<protein>
    <submittedName>
        <fullName evidence="4">Ribosomal large subunit pseudouridine synthase D</fullName>
        <ecNumber evidence="4">5.4.99.23</ecNumber>
    </submittedName>
</protein>
<reference evidence="4" key="1">
    <citation type="submission" date="2018-06" db="EMBL/GenBank/DDBJ databases">
        <authorList>
            <person name="Zhirakovskaya E."/>
        </authorList>
    </citation>
    <scope>NUCLEOTIDE SEQUENCE</scope>
</reference>
<name>A0A3B1DEP3_9ZZZZ</name>
<dbReference type="PANTHER" id="PTHR21600">
    <property type="entry name" value="MITOCHONDRIAL RNA PSEUDOURIDINE SYNTHASE"/>
    <property type="match status" value="1"/>
</dbReference>
<dbReference type="InterPro" id="IPR006145">
    <property type="entry name" value="PsdUridine_synth_RsuA/RluA"/>
</dbReference>
<dbReference type="GO" id="GO:0003723">
    <property type="term" value="F:RNA binding"/>
    <property type="evidence" value="ECO:0007669"/>
    <property type="project" value="InterPro"/>
</dbReference>
<feature type="domain" description="Pseudouridine synthase RsuA/RluA-like" evidence="3">
    <location>
        <begin position="93"/>
        <end position="249"/>
    </location>
</feature>
<comment type="similarity">
    <text evidence="1">Belongs to the pseudouridine synthase RluA family.</text>
</comment>
<sequence>MSNNPLQFESVVEDYLHGVRVDSFLIKHFRNYTSYRMQRMVVAGAVQIEGKTVPLQRRVVRGERVFVRLIEPPDKLYEPELLPLKIVHEDEWLLVLNKPAGVVVHPVGKRQRGTLTNGVQHHLDLQTGIRGLLRPGIVHRLDRLTSGLIVLAKEHLAHRLLSIQFQRGEVKKKYVALLEGCLPNNNGTIALPIGRAVESDTILMSAQPNACNSKSAVTHYEVIKRYTTRTLVKATPQTGRNHQIRVHFATIGFPVVNDLFYDINGKFKPKRDQKEECQSEEIRHALHAEQLTFVHPITHKKVSYHATLPTEILQLCAGVSNKQ</sequence>
<evidence type="ECO:0000259" key="3">
    <source>
        <dbReference type="Pfam" id="PF00849"/>
    </source>
</evidence>
<dbReference type="InterPro" id="IPR006225">
    <property type="entry name" value="PsdUridine_synth_RluC/D"/>
</dbReference>
<dbReference type="EMBL" id="UOGL01000318">
    <property type="protein sequence ID" value="VAX39272.1"/>
    <property type="molecule type" value="Genomic_DNA"/>
</dbReference>
<dbReference type="NCBIfam" id="TIGR00005">
    <property type="entry name" value="rluA_subfam"/>
    <property type="match status" value="1"/>
</dbReference>